<keyword evidence="4" id="KW-0411">Iron-sulfur</keyword>
<dbReference type="InterPro" id="IPR018967">
    <property type="entry name" value="FeS-contain_CDGSH-typ"/>
</dbReference>
<keyword evidence="2" id="KW-0479">Metal-binding</keyword>
<evidence type="ECO:0000313" key="6">
    <source>
        <dbReference type="EMBL" id="RIH89735.1"/>
    </source>
</evidence>
<evidence type="ECO:0000313" key="7">
    <source>
        <dbReference type="Proteomes" id="UP000265800"/>
    </source>
</evidence>
<dbReference type="EMBL" id="QWKZ01000004">
    <property type="protein sequence ID" value="RIH89735.1"/>
    <property type="molecule type" value="Genomic_DNA"/>
</dbReference>
<dbReference type="RefSeq" id="WP_119358959.1">
    <property type="nucleotide sequence ID" value="NZ_QWKZ01000004.1"/>
</dbReference>
<gene>
    <name evidence="6" type="ORF">Mlute_00250</name>
</gene>
<evidence type="ECO:0000256" key="4">
    <source>
        <dbReference type="ARBA" id="ARBA00023014"/>
    </source>
</evidence>
<keyword evidence="1" id="KW-0001">2Fe-2S</keyword>
<reference evidence="6 7" key="1">
    <citation type="submission" date="2018-08" db="EMBL/GenBank/DDBJ databases">
        <title>Meiothermus luteus KCTC 52599 genome sequencing project.</title>
        <authorList>
            <person name="Da Costa M.S."/>
            <person name="Albuquerque L."/>
            <person name="Raposo P."/>
            <person name="Froufe H.J.C."/>
            <person name="Barroso C.S."/>
            <person name="Egas C."/>
        </authorList>
    </citation>
    <scope>NUCLEOTIDE SEQUENCE [LARGE SCALE GENOMIC DNA]</scope>
    <source>
        <strain evidence="6 7">KCTC 52599</strain>
    </source>
</reference>
<evidence type="ECO:0000256" key="1">
    <source>
        <dbReference type="ARBA" id="ARBA00022714"/>
    </source>
</evidence>
<dbReference type="Pfam" id="PF09360">
    <property type="entry name" value="zf-CDGSH"/>
    <property type="match status" value="1"/>
</dbReference>
<keyword evidence="3" id="KW-0408">Iron</keyword>
<protein>
    <submittedName>
        <fullName evidence="6">Iron-binding zinc finger CDGSH type</fullName>
    </submittedName>
</protein>
<dbReference type="Proteomes" id="UP000265800">
    <property type="component" value="Unassembled WGS sequence"/>
</dbReference>
<comment type="caution">
    <text evidence="6">The sequence shown here is derived from an EMBL/GenBank/DDBJ whole genome shotgun (WGS) entry which is preliminary data.</text>
</comment>
<keyword evidence="7" id="KW-1185">Reference proteome</keyword>
<dbReference type="Gene3D" id="3.40.5.90">
    <property type="entry name" value="CDGSH iron-sulfur domain, mitoNEET-type"/>
    <property type="match status" value="1"/>
</dbReference>
<dbReference type="GO" id="GO:0005737">
    <property type="term" value="C:cytoplasm"/>
    <property type="evidence" value="ECO:0007669"/>
    <property type="project" value="UniProtKB-ARBA"/>
</dbReference>
<name>A0A399F1S9_9DEIN</name>
<dbReference type="InterPro" id="IPR042216">
    <property type="entry name" value="MitoNEET_CISD"/>
</dbReference>
<dbReference type="GO" id="GO:0051537">
    <property type="term" value="F:2 iron, 2 sulfur cluster binding"/>
    <property type="evidence" value="ECO:0007669"/>
    <property type="project" value="UniProtKB-KW"/>
</dbReference>
<dbReference type="OrthoDB" id="9795032at2"/>
<dbReference type="AlphaFoldDB" id="A0A399F1S9"/>
<proteinExistence type="predicted"/>
<organism evidence="6 7">
    <name type="scientific">Meiothermus luteus</name>
    <dbReference type="NCBI Taxonomy" id="2026184"/>
    <lineage>
        <taxon>Bacteria</taxon>
        <taxon>Thermotogati</taxon>
        <taxon>Deinococcota</taxon>
        <taxon>Deinococci</taxon>
        <taxon>Thermales</taxon>
        <taxon>Thermaceae</taxon>
        <taxon>Meiothermus</taxon>
    </lineage>
</organism>
<accession>A0A399F1S9</accession>
<dbReference type="GO" id="GO:0046872">
    <property type="term" value="F:metal ion binding"/>
    <property type="evidence" value="ECO:0007669"/>
    <property type="project" value="UniProtKB-KW"/>
</dbReference>
<sequence length="70" mass="7767">MRIEFRENGSIGIETGGRLVLRQGDQEQVIEKPRVSLCRCGHSNNKPFCDGTHKAIGFTAPAAVIELEER</sequence>
<dbReference type="SMART" id="SM00704">
    <property type="entry name" value="ZnF_CDGSH"/>
    <property type="match status" value="1"/>
</dbReference>
<evidence type="ECO:0000259" key="5">
    <source>
        <dbReference type="SMART" id="SM00704"/>
    </source>
</evidence>
<evidence type="ECO:0000256" key="2">
    <source>
        <dbReference type="ARBA" id="ARBA00022723"/>
    </source>
</evidence>
<feature type="domain" description="Iron-binding zinc finger CDGSH type" evidence="5">
    <location>
        <begin position="23"/>
        <end position="59"/>
    </location>
</feature>
<evidence type="ECO:0000256" key="3">
    <source>
        <dbReference type="ARBA" id="ARBA00023004"/>
    </source>
</evidence>